<dbReference type="AlphaFoldDB" id="A0A6J7VWQ8"/>
<protein>
    <submittedName>
        <fullName evidence="3">Unannotated protein</fullName>
    </submittedName>
</protein>
<dbReference type="EMBL" id="CAFBRV010000147">
    <property type="protein sequence ID" value="CAB5122526.1"/>
    <property type="molecule type" value="Genomic_DNA"/>
</dbReference>
<dbReference type="PANTHER" id="PTHR34580:SF3">
    <property type="entry name" value="PROTEIN PAFB"/>
    <property type="match status" value="1"/>
</dbReference>
<evidence type="ECO:0000259" key="1">
    <source>
        <dbReference type="Pfam" id="PF13280"/>
    </source>
</evidence>
<dbReference type="Pfam" id="PF13280">
    <property type="entry name" value="WYL"/>
    <property type="match status" value="1"/>
</dbReference>
<dbReference type="InterPro" id="IPR057727">
    <property type="entry name" value="WCX_dom"/>
</dbReference>
<dbReference type="Pfam" id="PF25583">
    <property type="entry name" value="WCX"/>
    <property type="match status" value="1"/>
</dbReference>
<dbReference type="PROSITE" id="PS52050">
    <property type="entry name" value="WYL"/>
    <property type="match status" value="1"/>
</dbReference>
<dbReference type="InterPro" id="IPR026881">
    <property type="entry name" value="WYL_dom"/>
</dbReference>
<evidence type="ECO:0000313" key="3">
    <source>
        <dbReference type="EMBL" id="CAB5122526.1"/>
    </source>
</evidence>
<feature type="domain" description="WCX" evidence="2">
    <location>
        <begin position="240"/>
        <end position="308"/>
    </location>
</feature>
<gene>
    <name evidence="3" type="ORF">UFOPK4410_01127</name>
</gene>
<name>A0A6J7VWQ8_9ZZZZ</name>
<proteinExistence type="predicted"/>
<accession>A0A6J7VWQ8</accession>
<reference evidence="3" key="1">
    <citation type="submission" date="2020-05" db="EMBL/GenBank/DDBJ databases">
        <authorList>
            <person name="Chiriac C."/>
            <person name="Salcher M."/>
            <person name="Ghai R."/>
            <person name="Kavagutti S V."/>
        </authorList>
    </citation>
    <scope>NUCLEOTIDE SEQUENCE</scope>
</reference>
<organism evidence="3">
    <name type="scientific">freshwater metagenome</name>
    <dbReference type="NCBI Taxonomy" id="449393"/>
    <lineage>
        <taxon>unclassified sequences</taxon>
        <taxon>metagenomes</taxon>
        <taxon>ecological metagenomes</taxon>
    </lineage>
</organism>
<feature type="domain" description="WYL" evidence="1">
    <location>
        <begin position="145"/>
        <end position="207"/>
    </location>
</feature>
<evidence type="ECO:0000259" key="2">
    <source>
        <dbReference type="Pfam" id="PF25583"/>
    </source>
</evidence>
<dbReference type="PANTHER" id="PTHR34580">
    <property type="match status" value="1"/>
</dbReference>
<dbReference type="InterPro" id="IPR051534">
    <property type="entry name" value="CBASS_pafABC_assoc_protein"/>
</dbReference>
<sequence>MSRKIERLVNLTIALLATKRYLTKSEIFRSVDGYEGSPETKERMFERDKDDLRNLGVVIEVGSFDPVFQDEAGYRIQPEAYSLNFGEISGVEIALLSLAAEAWRGAALDDAAHSALTKLHSMGVESDLDALPAISPRLNATHQDFQIIALAISTRKPIEFAYLSTLLLAEKRIIEPYAIATRNSHWYLAGRDVQKNEARTFRLDRISGEISISATGKSFEIPEGFDVFGSLENDELVNVATIDIRKGKAHLLRVSADSCIDKGEWEQITIRYFNYQLFVDQILWHGSDVLVIEPVSLRNEVIKALEEIIELHA</sequence>